<protein>
    <submittedName>
        <fullName evidence="1">Unannotated protein</fullName>
    </submittedName>
</protein>
<name>A0A6J6GUW0_9ZZZZ</name>
<accession>A0A6J6GUW0</accession>
<dbReference type="EMBL" id="CAEZXC010000028">
    <property type="protein sequence ID" value="CAB4674535.1"/>
    <property type="molecule type" value="Genomic_DNA"/>
</dbReference>
<dbReference type="EMBL" id="CAFBOO010000018">
    <property type="protein sequence ID" value="CAB4994626.1"/>
    <property type="molecule type" value="Genomic_DNA"/>
</dbReference>
<dbReference type="EMBL" id="CAFAZW010000025">
    <property type="protein sequence ID" value="CAB4844406.1"/>
    <property type="molecule type" value="Genomic_DNA"/>
</dbReference>
<evidence type="ECO:0000313" key="5">
    <source>
        <dbReference type="EMBL" id="CAB4994626.1"/>
    </source>
</evidence>
<evidence type="ECO:0000313" key="3">
    <source>
        <dbReference type="EMBL" id="CAB4762539.1"/>
    </source>
</evidence>
<dbReference type="EMBL" id="CAEZUM010000073">
    <property type="protein sequence ID" value="CAB4605091.1"/>
    <property type="molecule type" value="Genomic_DNA"/>
</dbReference>
<gene>
    <name evidence="1" type="ORF">UFOPK1824_01000</name>
    <name evidence="2" type="ORF">UFOPK2340_00659</name>
    <name evidence="3" type="ORF">UFOPK2850_01247</name>
    <name evidence="4" type="ORF">UFOPK3256_01296</name>
    <name evidence="5" type="ORF">UFOPK3982_01399</name>
</gene>
<proteinExistence type="predicted"/>
<dbReference type="EMBL" id="CAEZZH010000019">
    <property type="protein sequence ID" value="CAB4762539.1"/>
    <property type="molecule type" value="Genomic_DNA"/>
</dbReference>
<evidence type="ECO:0000313" key="2">
    <source>
        <dbReference type="EMBL" id="CAB4674535.1"/>
    </source>
</evidence>
<sequence>MKLKKFTIAVSLITLLAGVTIPAHAVDFPDEQFVISSPPGNIPSFGVVIEDSQKLKNTFSTLQAFTSDGNQIGSSKVLSENNCFEYGTAECGQDKFMNFMANLGYCSQELTTDCVQGVTATNSAGKKLAVNYVGAFPEKMAYAFKGNLQANLPTGGSTFLVDIPEAPHVAGTQYLVVAQATGIKVAGNPLFNVNDFSLGIFAVSKVTGRFQITGPTTEVAAFKVLGMVSNQRVPFDQNTGTTARCAQSSATECLLAWPLPLDIDFGLSLKMHAKINGWLHGRTNNTVAEITTAADGDQVIQVSGRASIVPSVYAWFPKTDIPKQVADYYASKPEESAYGTGFGDRLAGSLVSPSLLKDYLDYRESQFPEAIAWYSALKDKAPMAPTQWSIRSTNSGSDQKGCFRNNASLSGIVATNSNFFVSGPPVYNEVENSLDYKVASPHFLPNGEVFKGTYNLLMKSSVARCIYGFTAAPVSATVSIVAADGTAQVATTVLGEKNGWLYLTASGFTFSSPTVRVKLTQAVEAAATPSASASASAKPAAAKKTSITCVKGKTSKKVTAVNPKCPTGYKKK</sequence>
<evidence type="ECO:0000313" key="4">
    <source>
        <dbReference type="EMBL" id="CAB4844406.1"/>
    </source>
</evidence>
<organism evidence="1">
    <name type="scientific">freshwater metagenome</name>
    <dbReference type="NCBI Taxonomy" id="449393"/>
    <lineage>
        <taxon>unclassified sequences</taxon>
        <taxon>metagenomes</taxon>
        <taxon>ecological metagenomes</taxon>
    </lineage>
</organism>
<evidence type="ECO:0000313" key="1">
    <source>
        <dbReference type="EMBL" id="CAB4605091.1"/>
    </source>
</evidence>
<dbReference type="AlphaFoldDB" id="A0A6J6GUW0"/>
<reference evidence="1" key="1">
    <citation type="submission" date="2020-05" db="EMBL/GenBank/DDBJ databases">
        <authorList>
            <person name="Chiriac C."/>
            <person name="Salcher M."/>
            <person name="Ghai R."/>
            <person name="Kavagutti S V."/>
        </authorList>
    </citation>
    <scope>NUCLEOTIDE SEQUENCE</scope>
</reference>